<dbReference type="PROSITE" id="PS50118">
    <property type="entry name" value="HMG_BOX_2"/>
    <property type="match status" value="1"/>
</dbReference>
<evidence type="ECO:0000313" key="4">
    <source>
        <dbReference type="Proteomes" id="UP001187315"/>
    </source>
</evidence>
<sequence>MDQHPKRRALVSFKKQFESNTDDLSNEVKMNEDVCSWTATGTQSARPVTSRGAQQTLLREDERTVKIPECWEPLKCKDAKNSAFKTEKGEITLGNKTDNVFMTPFSLTPFTSCTNASHVVSVNGKKMVRDLPLSAEVKHCFTSVRAETLGSACSVEAATECASLNPPETAYYNTANCRDKTGYITRPMNAFLVWSKIHRPIFTKANPNASSAQISMQLEIEWNKLSEEQKTPYYAESQGLKWNHRQEIPDLVYNPGKRKRFNLEEEPLYTTSNVSPPVALAVLQRPASHSIYVASPTNSNLQNLVFQTCPMTSGNLHCTISQRRPVLEPNVNIVKDMPRGAPVHDMVSGSGAHFTGLSHLYSQVPLVHGGNHFAPSAFPFVPPFSMPGLPFHQASFLLYSDNPSRQGHLMGLYIDPFQNHGVLWGQD</sequence>
<dbReference type="InterPro" id="IPR009071">
    <property type="entry name" value="HMG_box_dom"/>
</dbReference>
<dbReference type="GO" id="GO:0000981">
    <property type="term" value="F:DNA-binding transcription factor activity, RNA polymerase II-specific"/>
    <property type="evidence" value="ECO:0007669"/>
    <property type="project" value="TreeGrafter"/>
</dbReference>
<evidence type="ECO:0000256" key="1">
    <source>
        <dbReference type="PROSITE-ProRule" id="PRU00267"/>
    </source>
</evidence>
<dbReference type="Proteomes" id="UP001187315">
    <property type="component" value="Unassembled WGS sequence"/>
</dbReference>
<organism evidence="3 4">
    <name type="scientific">Tachysurus vachellii</name>
    <name type="common">Darkbarbel catfish</name>
    <name type="synonym">Pelteobagrus vachellii</name>
    <dbReference type="NCBI Taxonomy" id="175792"/>
    <lineage>
        <taxon>Eukaryota</taxon>
        <taxon>Metazoa</taxon>
        <taxon>Chordata</taxon>
        <taxon>Craniata</taxon>
        <taxon>Vertebrata</taxon>
        <taxon>Euteleostomi</taxon>
        <taxon>Actinopterygii</taxon>
        <taxon>Neopterygii</taxon>
        <taxon>Teleostei</taxon>
        <taxon>Ostariophysi</taxon>
        <taxon>Siluriformes</taxon>
        <taxon>Bagridae</taxon>
        <taxon>Tachysurus</taxon>
    </lineage>
</organism>
<feature type="domain" description="HMG box" evidence="2">
    <location>
        <begin position="184"/>
        <end position="252"/>
    </location>
</feature>
<evidence type="ECO:0000313" key="3">
    <source>
        <dbReference type="EMBL" id="KAK2827439.1"/>
    </source>
</evidence>
<dbReference type="SUPFAM" id="SSF47095">
    <property type="entry name" value="HMG-box"/>
    <property type="match status" value="1"/>
</dbReference>
<dbReference type="InterPro" id="IPR036910">
    <property type="entry name" value="HMG_box_dom_sf"/>
</dbReference>
<feature type="DNA-binding region" description="HMG box" evidence="1">
    <location>
        <begin position="184"/>
        <end position="252"/>
    </location>
</feature>
<dbReference type="GO" id="GO:1990837">
    <property type="term" value="F:sequence-specific double-stranded DNA binding"/>
    <property type="evidence" value="ECO:0007669"/>
    <property type="project" value="TreeGrafter"/>
</dbReference>
<keyword evidence="1" id="KW-0539">Nucleus</keyword>
<dbReference type="SMART" id="SM00398">
    <property type="entry name" value="HMG"/>
    <property type="match status" value="1"/>
</dbReference>
<gene>
    <name evidence="3" type="ORF">Q7C36_018365</name>
</gene>
<comment type="caution">
    <text evidence="3">The sequence shown here is derived from an EMBL/GenBank/DDBJ whole genome shotgun (WGS) entry which is preliminary data.</text>
</comment>
<reference evidence="3" key="1">
    <citation type="submission" date="2023-08" db="EMBL/GenBank/DDBJ databases">
        <title>Pelteobagrus vachellii genome.</title>
        <authorList>
            <person name="Liu H."/>
        </authorList>
    </citation>
    <scope>NUCLEOTIDE SEQUENCE</scope>
    <source>
        <strain evidence="3">PRFRI_2022a</strain>
        <tissue evidence="3">Muscle</tissue>
    </source>
</reference>
<evidence type="ECO:0000259" key="2">
    <source>
        <dbReference type="PROSITE" id="PS50118"/>
    </source>
</evidence>
<dbReference type="PANTHER" id="PTHR47279">
    <property type="entry name" value="TRANSCRIPTION FACTOR SOX-30"/>
    <property type="match status" value="1"/>
</dbReference>
<keyword evidence="1" id="KW-0238">DNA-binding</keyword>
<dbReference type="Gene3D" id="1.10.30.10">
    <property type="entry name" value="High mobility group box domain"/>
    <property type="match status" value="1"/>
</dbReference>
<dbReference type="AlphaFoldDB" id="A0AA88LZK0"/>
<protein>
    <recommendedName>
        <fullName evidence="2">HMG box domain-containing protein</fullName>
    </recommendedName>
</protein>
<dbReference type="EMBL" id="JAVHJS010000019">
    <property type="protein sequence ID" value="KAK2827439.1"/>
    <property type="molecule type" value="Genomic_DNA"/>
</dbReference>
<dbReference type="GO" id="GO:0005634">
    <property type="term" value="C:nucleus"/>
    <property type="evidence" value="ECO:0007669"/>
    <property type="project" value="UniProtKB-UniRule"/>
</dbReference>
<dbReference type="Pfam" id="PF00505">
    <property type="entry name" value="HMG_box"/>
    <property type="match status" value="1"/>
</dbReference>
<proteinExistence type="predicted"/>
<accession>A0AA88LZK0</accession>
<dbReference type="InterPro" id="IPR052856">
    <property type="entry name" value="SOX30_TF"/>
</dbReference>
<dbReference type="PANTHER" id="PTHR47279:SF1">
    <property type="entry name" value="TRANSCRIPTION FACTOR SOX-30"/>
    <property type="match status" value="1"/>
</dbReference>
<name>A0AA88LZK0_TACVA</name>
<keyword evidence="4" id="KW-1185">Reference proteome</keyword>